<sequence>MATRWAGTPGRSRRRLSCSRTHTSPGTLCHRERTRSRQLFSAPIQSLFPDRWQGVGSGCWRRTGDQWRGLPERLGPWKTVCERHRLWSAGGTRERLLQQVEAEAEAEVAGEIDWDVSVDSTVVRAHQHAAGARNEPPRLKEGHRGRTPGRDGVAEPPRPPGGGGAGGEGLEPLAARVHHQAAASGQQDGPGLLDAAEEVTGEVMAVPAVVLLEGGNSATSLIDLTHQSVDPSTIVASATR</sequence>
<dbReference type="EMBL" id="CP045704">
    <property type="protein sequence ID" value="QNE84454.1"/>
    <property type="molecule type" value="Genomic_DNA"/>
</dbReference>
<protein>
    <submittedName>
        <fullName evidence="2">Transposase</fullName>
    </submittedName>
</protein>
<feature type="region of interest" description="Disordered" evidence="1">
    <location>
        <begin position="127"/>
        <end position="170"/>
    </location>
</feature>
<feature type="compositionally biased region" description="Basic and acidic residues" evidence="1">
    <location>
        <begin position="135"/>
        <end position="153"/>
    </location>
</feature>
<evidence type="ECO:0000313" key="3">
    <source>
        <dbReference type="Proteomes" id="UP000515764"/>
    </source>
</evidence>
<feature type="region of interest" description="Disordered" evidence="1">
    <location>
        <begin position="1"/>
        <end position="28"/>
    </location>
</feature>
<dbReference type="InterPro" id="IPR052909">
    <property type="entry name" value="Transposase_6_like"/>
</dbReference>
<gene>
    <name evidence="2" type="ORF">F0345_27890</name>
</gene>
<keyword evidence="3" id="KW-1185">Reference proteome</keyword>
<proteinExistence type="predicted"/>
<reference evidence="3" key="1">
    <citation type="submission" date="2019-10" db="EMBL/GenBank/DDBJ databases">
        <title>Antimicrobial potential of Antarctic Bacteria.</title>
        <authorList>
            <person name="Benaud N."/>
            <person name="Edwards R.J."/>
            <person name="Ferrari B.C."/>
        </authorList>
    </citation>
    <scope>NUCLEOTIDE SEQUENCE [LARGE SCALE GENOMIC DNA]</scope>
    <source>
        <strain evidence="3">NBH77</strain>
    </source>
</reference>
<accession>A0ABX6RVP7</accession>
<name>A0ABX6RVP7_9ACTN</name>
<dbReference type="PANTHER" id="PTHR46637:SF1">
    <property type="entry name" value="BLL5188 PROTEIN"/>
    <property type="match status" value="1"/>
</dbReference>
<evidence type="ECO:0000313" key="2">
    <source>
        <dbReference type="EMBL" id="QNE84454.1"/>
    </source>
</evidence>
<organism evidence="2 3">
    <name type="scientific">Streptomyces rutgersensis</name>
    <dbReference type="NCBI Taxonomy" id="53451"/>
    <lineage>
        <taxon>Bacteria</taxon>
        <taxon>Bacillati</taxon>
        <taxon>Actinomycetota</taxon>
        <taxon>Actinomycetes</taxon>
        <taxon>Kitasatosporales</taxon>
        <taxon>Streptomycetaceae</taxon>
        <taxon>Streptomyces</taxon>
        <taxon>Streptomyces diastaticus group</taxon>
    </lineage>
</organism>
<dbReference type="Proteomes" id="UP000515764">
    <property type="component" value="Chromosome"/>
</dbReference>
<evidence type="ECO:0000256" key="1">
    <source>
        <dbReference type="SAM" id="MobiDB-lite"/>
    </source>
</evidence>
<dbReference type="PANTHER" id="PTHR46637">
    <property type="entry name" value="TIS1421-TRANSPOSASE PROTEIN A"/>
    <property type="match status" value="1"/>
</dbReference>